<name>A0AAP0CW95_9ASTR</name>
<evidence type="ECO:0000313" key="1">
    <source>
        <dbReference type="EMBL" id="KAK9064165.1"/>
    </source>
</evidence>
<comment type="caution">
    <text evidence="1">The sequence shown here is derived from an EMBL/GenBank/DDBJ whole genome shotgun (WGS) entry which is preliminary data.</text>
</comment>
<proteinExistence type="predicted"/>
<dbReference type="Proteomes" id="UP001408789">
    <property type="component" value="Unassembled WGS sequence"/>
</dbReference>
<accession>A0AAP0CW95</accession>
<dbReference type="AlphaFoldDB" id="A0AAP0CW95"/>
<gene>
    <name evidence="1" type="ORF">SSX86_015545</name>
</gene>
<reference evidence="1 2" key="1">
    <citation type="submission" date="2024-04" db="EMBL/GenBank/DDBJ databases">
        <title>The reference genome of an endangered Asteraceae, Deinandra increscens subsp. villosa, native to the Central Coast of California.</title>
        <authorList>
            <person name="Guilliams M."/>
            <person name="Hasenstab-Lehman K."/>
            <person name="Meyer R."/>
            <person name="Mcevoy S."/>
        </authorList>
    </citation>
    <scope>NUCLEOTIDE SEQUENCE [LARGE SCALE GENOMIC DNA]</scope>
    <source>
        <tissue evidence="1">Leaf</tissue>
    </source>
</reference>
<protein>
    <submittedName>
        <fullName evidence="1">Uncharacterized protein</fullName>
    </submittedName>
</protein>
<evidence type="ECO:0000313" key="2">
    <source>
        <dbReference type="Proteomes" id="UP001408789"/>
    </source>
</evidence>
<keyword evidence="2" id="KW-1185">Reference proteome</keyword>
<organism evidence="1 2">
    <name type="scientific">Deinandra increscens subsp. villosa</name>
    <dbReference type="NCBI Taxonomy" id="3103831"/>
    <lineage>
        <taxon>Eukaryota</taxon>
        <taxon>Viridiplantae</taxon>
        <taxon>Streptophyta</taxon>
        <taxon>Embryophyta</taxon>
        <taxon>Tracheophyta</taxon>
        <taxon>Spermatophyta</taxon>
        <taxon>Magnoliopsida</taxon>
        <taxon>eudicotyledons</taxon>
        <taxon>Gunneridae</taxon>
        <taxon>Pentapetalae</taxon>
        <taxon>asterids</taxon>
        <taxon>campanulids</taxon>
        <taxon>Asterales</taxon>
        <taxon>Asteraceae</taxon>
        <taxon>Asteroideae</taxon>
        <taxon>Heliantheae alliance</taxon>
        <taxon>Madieae</taxon>
        <taxon>Madiinae</taxon>
        <taxon>Deinandra</taxon>
    </lineage>
</organism>
<dbReference type="EMBL" id="JBCNJP010000017">
    <property type="protein sequence ID" value="KAK9064165.1"/>
    <property type="molecule type" value="Genomic_DNA"/>
</dbReference>
<sequence length="109" mass="12375">MNDRNPRLLLSAKSNENSFRPNQTRCRSSSLISYAPPIAEEKNPYAILLLLAPLIVVVVHARLTTDEEFIRLPSEKSDSVGTRWAVLFTGSNGYWNYRHQVIIALVLLH</sequence>
<dbReference type="Gene3D" id="3.40.50.1460">
    <property type="match status" value="1"/>
</dbReference>